<dbReference type="HOGENOM" id="CLU_053699_0_0_9"/>
<dbReference type="EMBL" id="ACZM01000003">
    <property type="protein sequence ID" value="EHG22368.1"/>
    <property type="molecule type" value="Genomic_DNA"/>
</dbReference>
<dbReference type="STRING" id="679201.HMPREF9334_00404"/>
<dbReference type="Gene3D" id="3.30.420.40">
    <property type="match status" value="2"/>
</dbReference>
<comment type="caution">
    <text evidence="2">The sequence shown here is derived from an EMBL/GenBank/DDBJ whole genome shotgun (WGS) entry which is preliminary data.</text>
</comment>
<evidence type="ECO:0000259" key="1">
    <source>
        <dbReference type="Pfam" id="PF17989"/>
    </source>
</evidence>
<gene>
    <name evidence="2" type="ORF">HMPREF9334_00404</name>
</gene>
<dbReference type="Pfam" id="PF17989">
    <property type="entry name" value="ALP_N"/>
    <property type="match status" value="1"/>
</dbReference>
<reference evidence="2 3" key="1">
    <citation type="submission" date="2011-08" db="EMBL/GenBank/DDBJ databases">
        <title>The Genome Sequence of Selenomonas infelix ATCC 43532.</title>
        <authorList>
            <consortium name="The Broad Institute Genome Sequencing Platform"/>
            <person name="Earl A."/>
            <person name="Ward D."/>
            <person name="Feldgarden M."/>
            <person name="Gevers D."/>
            <person name="Izard J."/>
            <person name="Blanton J.M."/>
            <person name="Baranova O.V."/>
            <person name="Dewhirst F.E."/>
            <person name="Young S.K."/>
            <person name="Zeng Q."/>
            <person name="Gargeya S."/>
            <person name="Fitzgerald M."/>
            <person name="Haas B."/>
            <person name="Abouelleil A."/>
            <person name="Alvarado L."/>
            <person name="Arachchi H.M."/>
            <person name="Berlin A."/>
            <person name="Brown A."/>
            <person name="Chapman S.B."/>
            <person name="Chen Z."/>
            <person name="Dunbar C."/>
            <person name="Freedman E."/>
            <person name="Gearin G."/>
            <person name="Gellesch M."/>
            <person name="Goldberg J."/>
            <person name="Griggs A."/>
            <person name="Gujja S."/>
            <person name="Heiman D."/>
            <person name="Howarth C."/>
            <person name="Larson L."/>
            <person name="Lui A."/>
            <person name="MacDonald P.J.P."/>
            <person name="Montmayeur A."/>
            <person name="Murphy C."/>
            <person name="Neiman D."/>
            <person name="Pearson M."/>
            <person name="Priest M."/>
            <person name="Roberts A."/>
            <person name="Saif S."/>
            <person name="Shea T."/>
            <person name="Shenoy N."/>
            <person name="Sisk P."/>
            <person name="Stolte C."/>
            <person name="Sykes S."/>
            <person name="Wortman J."/>
            <person name="Nusbaum C."/>
            <person name="Birren B."/>
        </authorList>
    </citation>
    <scope>NUCLEOTIDE SEQUENCE [LARGE SCALE GENOMIC DNA]</scope>
    <source>
        <strain evidence="2 3">ATCC 43532</strain>
    </source>
</reference>
<dbReference type="InterPro" id="IPR040607">
    <property type="entry name" value="ALP_N"/>
</dbReference>
<dbReference type="InterPro" id="IPR043129">
    <property type="entry name" value="ATPase_NBD"/>
</dbReference>
<dbReference type="SUPFAM" id="SSF53067">
    <property type="entry name" value="Actin-like ATPase domain"/>
    <property type="match status" value="1"/>
</dbReference>
<accession>G5GMC3</accession>
<evidence type="ECO:0000313" key="3">
    <source>
        <dbReference type="Proteomes" id="UP000004129"/>
    </source>
</evidence>
<dbReference type="Proteomes" id="UP000004129">
    <property type="component" value="Unassembled WGS sequence"/>
</dbReference>
<organism evidence="2 3">
    <name type="scientific">Selenomonas infelix ATCC 43532</name>
    <dbReference type="NCBI Taxonomy" id="679201"/>
    <lineage>
        <taxon>Bacteria</taxon>
        <taxon>Bacillati</taxon>
        <taxon>Bacillota</taxon>
        <taxon>Negativicutes</taxon>
        <taxon>Selenomonadales</taxon>
        <taxon>Selenomonadaceae</taxon>
        <taxon>Selenomonas</taxon>
    </lineage>
</organism>
<keyword evidence="3" id="KW-1185">Reference proteome</keyword>
<name>G5GMC3_9FIRM</name>
<dbReference type="RefSeq" id="WP_006691854.1">
    <property type="nucleotide sequence ID" value="NZ_JH376797.1"/>
</dbReference>
<proteinExistence type="predicted"/>
<evidence type="ECO:0000313" key="2">
    <source>
        <dbReference type="EMBL" id="EHG22368.1"/>
    </source>
</evidence>
<sequence length="384" mass="42544">MQFMVANDNGNSEQDLIINGQRISSPNVFARVGKLTNLDELNPEYILKHIHDNLIVSVDGALYYVGAYAMSSGQRCRSITVGVDNDKVSSDIVYVNTLAHIAGEVVATAFKEKGQLPEEGEALKARIDMATAIPVSYYTKAKAAEFAEKFMRKQHTVTVYVGAREYVVFLSFDFVKAIPEGVTAAHAFMDRPELIHQVKNLSAKKFETLRILHIAIGEGTTEFPITTGIAFKPDFITGTFNGNGHAITRVLESFKKDFGLQSVTRQDFSRYVRDTGHKYHDAAMSYFIPALEDEAEDILNMAEQVLSRANNEVDIVAVYGGGSILMRDALEKRLSAFCKRAKIRLVYIDDPEDAVFIEADGLNAFLSSKLFQVLKNNAMSGEKG</sequence>
<dbReference type="AlphaFoldDB" id="G5GMC3"/>
<protein>
    <recommendedName>
        <fullName evidence="1">Actin-like protein N-terminal domain-containing protein</fullName>
    </recommendedName>
</protein>
<dbReference type="OrthoDB" id="2906454at2"/>
<dbReference type="CDD" id="cd24023">
    <property type="entry name" value="ASKHA_NBD_ParM_Alp7A-like"/>
    <property type="match status" value="1"/>
</dbReference>
<dbReference type="PATRIC" id="fig|679201.3.peg.408"/>
<dbReference type="eggNOG" id="ENOG502Z9QQ">
    <property type="taxonomic scope" value="Bacteria"/>
</dbReference>
<feature type="domain" description="Actin-like protein N-terminal" evidence="1">
    <location>
        <begin position="8"/>
        <end position="182"/>
    </location>
</feature>